<evidence type="ECO:0000256" key="2">
    <source>
        <dbReference type="ARBA" id="ARBA00023002"/>
    </source>
</evidence>
<dbReference type="Pfam" id="PF00106">
    <property type="entry name" value="adh_short"/>
    <property type="match status" value="1"/>
</dbReference>
<protein>
    <submittedName>
        <fullName evidence="3">Short-chain dehydrogenase</fullName>
    </submittedName>
</protein>
<dbReference type="PRINTS" id="PR00081">
    <property type="entry name" value="GDHRDH"/>
</dbReference>
<keyword evidence="4" id="KW-1185">Reference proteome</keyword>
<evidence type="ECO:0000313" key="4">
    <source>
        <dbReference type="Proteomes" id="UP001156706"/>
    </source>
</evidence>
<gene>
    <name evidence="3" type="ORF">GCM10007907_21080</name>
</gene>
<dbReference type="EMBL" id="BSOG01000002">
    <property type="protein sequence ID" value="GLR13318.1"/>
    <property type="molecule type" value="Genomic_DNA"/>
</dbReference>
<accession>A0ABQ5YFQ9</accession>
<sequence length="258" mass="27715">MATMNRPIQDWRTQRVWLVGASSGIGEAFAQALLAAGAKVILSARRESELRRVAGSHALAAVVAFDAAAEAEWPAAHAKAEAAFGGLDLVVFLAARYEPQRAWELDAAAATRSFELNVLSVYRGLTLVLPAMLANGCGGVALVASVSGYTGLPKASVYGATKAALINLAETLYFDLAPRGLAIYLVNPGFVATPMTRANDFSMPELMTPQAAAQAMLAGMAAGRFEIRFPRRFTSMLWWLSRLPYSWRFPLLHKVTGL</sequence>
<evidence type="ECO:0000313" key="3">
    <source>
        <dbReference type="EMBL" id="GLR13318.1"/>
    </source>
</evidence>
<dbReference type="InterPro" id="IPR002347">
    <property type="entry name" value="SDR_fam"/>
</dbReference>
<dbReference type="Proteomes" id="UP001156706">
    <property type="component" value="Unassembled WGS sequence"/>
</dbReference>
<dbReference type="Gene3D" id="3.40.50.720">
    <property type="entry name" value="NAD(P)-binding Rossmann-like Domain"/>
    <property type="match status" value="1"/>
</dbReference>
<dbReference type="InterPro" id="IPR036291">
    <property type="entry name" value="NAD(P)-bd_dom_sf"/>
</dbReference>
<comment type="similarity">
    <text evidence="1">Belongs to the short-chain dehydrogenases/reductases (SDR) family.</text>
</comment>
<evidence type="ECO:0000256" key="1">
    <source>
        <dbReference type="ARBA" id="ARBA00006484"/>
    </source>
</evidence>
<dbReference type="PANTHER" id="PTHR44196">
    <property type="entry name" value="DEHYDROGENASE/REDUCTASE SDR FAMILY MEMBER 7B"/>
    <property type="match status" value="1"/>
</dbReference>
<proteinExistence type="inferred from homology"/>
<reference evidence="4" key="1">
    <citation type="journal article" date="2019" name="Int. J. Syst. Evol. Microbiol.">
        <title>The Global Catalogue of Microorganisms (GCM) 10K type strain sequencing project: providing services to taxonomists for standard genome sequencing and annotation.</title>
        <authorList>
            <consortium name="The Broad Institute Genomics Platform"/>
            <consortium name="The Broad Institute Genome Sequencing Center for Infectious Disease"/>
            <person name="Wu L."/>
            <person name="Ma J."/>
        </authorList>
    </citation>
    <scope>NUCLEOTIDE SEQUENCE [LARGE SCALE GENOMIC DNA]</scope>
    <source>
        <strain evidence="4">NBRC 110044</strain>
    </source>
</reference>
<keyword evidence="2" id="KW-0560">Oxidoreductase</keyword>
<comment type="caution">
    <text evidence="3">The sequence shown here is derived from an EMBL/GenBank/DDBJ whole genome shotgun (WGS) entry which is preliminary data.</text>
</comment>
<dbReference type="PANTHER" id="PTHR44196:SF1">
    <property type="entry name" value="DEHYDROGENASE_REDUCTASE SDR FAMILY MEMBER 7B"/>
    <property type="match status" value="1"/>
</dbReference>
<dbReference type="SUPFAM" id="SSF51735">
    <property type="entry name" value="NAD(P)-binding Rossmann-fold domains"/>
    <property type="match status" value="1"/>
</dbReference>
<organism evidence="3 4">
    <name type="scientific">Chitinimonas prasina</name>
    <dbReference type="NCBI Taxonomy" id="1434937"/>
    <lineage>
        <taxon>Bacteria</taxon>
        <taxon>Pseudomonadati</taxon>
        <taxon>Pseudomonadota</taxon>
        <taxon>Betaproteobacteria</taxon>
        <taxon>Neisseriales</taxon>
        <taxon>Chitinibacteraceae</taxon>
        <taxon>Chitinimonas</taxon>
    </lineage>
</organism>
<name>A0ABQ5YFQ9_9NEIS</name>